<reference evidence="2" key="1">
    <citation type="journal article" date="2023" name="Commun. Biol.">
        <title>Genome analysis of Parmales, the sister group of diatoms, reveals the evolutionary specialization of diatoms from phago-mixotrophs to photoautotrophs.</title>
        <authorList>
            <person name="Ban H."/>
            <person name="Sato S."/>
            <person name="Yoshikawa S."/>
            <person name="Yamada K."/>
            <person name="Nakamura Y."/>
            <person name="Ichinomiya M."/>
            <person name="Sato N."/>
            <person name="Blanc-Mathieu R."/>
            <person name="Endo H."/>
            <person name="Kuwata A."/>
            <person name="Ogata H."/>
        </authorList>
    </citation>
    <scope>NUCLEOTIDE SEQUENCE [LARGE SCALE GENOMIC DNA]</scope>
    <source>
        <strain evidence="2">NIES 3700</strain>
    </source>
</reference>
<dbReference type="AlphaFoldDB" id="A0A9W6ZVE0"/>
<comment type="caution">
    <text evidence="1">The sequence shown here is derived from an EMBL/GenBank/DDBJ whole genome shotgun (WGS) entry which is preliminary data.</text>
</comment>
<dbReference type="Gene3D" id="2.20.140.10">
    <property type="entry name" value="WGR domain"/>
    <property type="match status" value="1"/>
</dbReference>
<keyword evidence="2" id="KW-1185">Reference proteome</keyword>
<dbReference type="EMBL" id="BRXW01000506">
    <property type="protein sequence ID" value="GMH61199.1"/>
    <property type="molecule type" value="Genomic_DNA"/>
</dbReference>
<protein>
    <submittedName>
        <fullName evidence="1">Uncharacterized protein</fullName>
    </submittedName>
</protein>
<organism evidence="1 2">
    <name type="scientific">Triparma laevis f. longispina</name>
    <dbReference type="NCBI Taxonomy" id="1714387"/>
    <lineage>
        <taxon>Eukaryota</taxon>
        <taxon>Sar</taxon>
        <taxon>Stramenopiles</taxon>
        <taxon>Ochrophyta</taxon>
        <taxon>Bolidophyceae</taxon>
        <taxon>Parmales</taxon>
        <taxon>Triparmaceae</taxon>
        <taxon>Triparma</taxon>
    </lineage>
</organism>
<gene>
    <name evidence="1" type="ORF">TrLO_g228</name>
</gene>
<evidence type="ECO:0000313" key="2">
    <source>
        <dbReference type="Proteomes" id="UP001165122"/>
    </source>
</evidence>
<name>A0A9W6ZVE0_9STRA</name>
<dbReference type="OrthoDB" id="10391864at2759"/>
<sequence length="67" mass="7867">MRTIYLEYHDEPSHKAWKLEIDDLRTLVTFGKVGTELRFAKKNTDDAGWMNYDDKSDLTAFVAKIEK</sequence>
<evidence type="ECO:0000313" key="1">
    <source>
        <dbReference type="EMBL" id="GMH61199.1"/>
    </source>
</evidence>
<proteinExistence type="predicted"/>
<dbReference type="Proteomes" id="UP001165122">
    <property type="component" value="Unassembled WGS sequence"/>
</dbReference>
<accession>A0A9W6ZVE0</accession>